<dbReference type="InterPro" id="IPR002881">
    <property type="entry name" value="DUF58"/>
</dbReference>
<evidence type="ECO:0000313" key="2">
    <source>
        <dbReference type="EMBL" id="MFD1674721.1"/>
    </source>
</evidence>
<name>A0ABW4JGC3_9BACL</name>
<feature type="domain" description="DUF58" evidence="1">
    <location>
        <begin position="188"/>
        <end position="309"/>
    </location>
</feature>
<dbReference type="RefSeq" id="WP_377942575.1">
    <property type="nucleotide sequence ID" value="NZ_JBHUCX010000020.1"/>
</dbReference>
<keyword evidence="3" id="KW-1185">Reference proteome</keyword>
<dbReference type="Proteomes" id="UP001597079">
    <property type="component" value="Unassembled WGS sequence"/>
</dbReference>
<comment type="caution">
    <text evidence="2">The sequence shown here is derived from an EMBL/GenBank/DDBJ whole genome shotgun (WGS) entry which is preliminary data.</text>
</comment>
<evidence type="ECO:0000259" key="1">
    <source>
        <dbReference type="Pfam" id="PF01882"/>
    </source>
</evidence>
<organism evidence="2 3">
    <name type="scientific">Alicyclobacillus fodiniaquatilis</name>
    <dbReference type="NCBI Taxonomy" id="1661150"/>
    <lineage>
        <taxon>Bacteria</taxon>
        <taxon>Bacillati</taxon>
        <taxon>Bacillota</taxon>
        <taxon>Bacilli</taxon>
        <taxon>Bacillales</taxon>
        <taxon>Alicyclobacillaceae</taxon>
        <taxon>Alicyclobacillus</taxon>
    </lineage>
</organism>
<dbReference type="Pfam" id="PF01882">
    <property type="entry name" value="DUF58"/>
    <property type="match status" value="1"/>
</dbReference>
<accession>A0ABW4JGC3</accession>
<dbReference type="EMBL" id="JBHUCX010000020">
    <property type="protein sequence ID" value="MFD1674721.1"/>
    <property type="molecule type" value="Genomic_DNA"/>
</dbReference>
<dbReference type="PANTHER" id="PTHR34351">
    <property type="entry name" value="SLR1927 PROTEIN-RELATED"/>
    <property type="match status" value="1"/>
</dbReference>
<evidence type="ECO:0000313" key="3">
    <source>
        <dbReference type="Proteomes" id="UP001597079"/>
    </source>
</evidence>
<proteinExistence type="predicted"/>
<protein>
    <submittedName>
        <fullName evidence="2">DUF58 domain-containing protein</fullName>
    </submittedName>
</protein>
<gene>
    <name evidence="2" type="ORF">ACFSB2_08405</name>
</gene>
<reference evidence="3" key="1">
    <citation type="journal article" date="2019" name="Int. J. Syst. Evol. Microbiol.">
        <title>The Global Catalogue of Microorganisms (GCM) 10K type strain sequencing project: providing services to taxonomists for standard genome sequencing and annotation.</title>
        <authorList>
            <consortium name="The Broad Institute Genomics Platform"/>
            <consortium name="The Broad Institute Genome Sequencing Center for Infectious Disease"/>
            <person name="Wu L."/>
            <person name="Ma J."/>
        </authorList>
    </citation>
    <scope>NUCLEOTIDE SEQUENCE [LARGE SCALE GENOMIC DNA]</scope>
    <source>
        <strain evidence="3">CGMCC 1.12286</strain>
    </source>
</reference>
<dbReference type="PANTHER" id="PTHR34351:SF2">
    <property type="entry name" value="DUF58 DOMAIN-CONTAINING PROTEIN"/>
    <property type="match status" value="1"/>
</dbReference>
<sequence length="383" mass="43147">MDIRWLFLLAVLFVVVEVILYRQLALRHLQYSRTLSAPSIHAGSEIQMVEVIANRKFLPLPWIVLEATFDVSWLFGNQADLTIQTNDKSQYHRSYFTLRPFTRITRRHTIHCHRRGVFELKSASMLCGDFLGLSTSRKQWALTGENTKLVVFPPLIPQDSVQLPSHSWQGDVAVRRWILPDPFIRVGSRPYQAGDPLNQINWKATARATTLQVHQQAFTADYHLKILLNFVVSSDMWLQSVTEPERVEAGISLAATLATDAIEQGIAVGFACNGAVREGKQEIDTEPDVGQSHLHALLTDMANLEIRVTKTFEALLQNEIDTYPTGTDYLIISGYTDDTLDMLMDQLRDLGNAVEVLQLPTTAEANAWLQPVTPQKEVAANAR</sequence>